<sequence>MSPSVSARDADATLGKFHGFGALPCEIRHMIWKFAARDVKRGVHVLGAIRNGQATNPNGAVGLTLVAPTVQDIPGSTRLWVDGNPSTYIQDSGLWMACPESRDIMGRLYKRLEDAITEDEASHRVEEENEAQQNAPSTDWADNVFSNQSHFVHLGEERYLKAFPAQDLLCLHPLETSLPFCALPFFELPDRLRNGNLNNFKNIALEYDPAWMNGSVSATTDKARERAREEMWREDSLRGVFIRALWAIAKRNGPADLTFWLIDRTVRRREEPSNVYMPFGDDDDDNDGTETDEKTGPTVFHGRDGQYVEVHDLGECKYDVVKSNTAFHFLHWLQIDVGFNVRWMVSRRRSQNPLPLPQGLGDLVKILCVEPT</sequence>
<feature type="compositionally biased region" description="Acidic residues" evidence="1">
    <location>
        <begin position="280"/>
        <end position="290"/>
    </location>
</feature>
<dbReference type="AlphaFoldDB" id="A0A6V8QTD2"/>
<dbReference type="InterPro" id="IPR045518">
    <property type="entry name" value="2EXR"/>
</dbReference>
<reference evidence="3 4" key="1">
    <citation type="submission" date="2020-07" db="EMBL/GenBank/DDBJ databases">
        <title>Trichoderma asperellum IC-1 whole genome shotgun sequence.</title>
        <authorList>
            <person name="Kanamasa S."/>
            <person name="Takahashi H."/>
        </authorList>
    </citation>
    <scope>NUCLEOTIDE SEQUENCE [LARGE SCALE GENOMIC DNA]</scope>
    <source>
        <strain evidence="3 4">IC-1</strain>
    </source>
</reference>
<evidence type="ECO:0000313" key="4">
    <source>
        <dbReference type="Proteomes" id="UP000517252"/>
    </source>
</evidence>
<comment type="caution">
    <text evidence="3">The sequence shown here is derived from an EMBL/GenBank/DDBJ whole genome shotgun (WGS) entry which is preliminary data.</text>
</comment>
<evidence type="ECO:0000313" key="3">
    <source>
        <dbReference type="EMBL" id="GFP55874.1"/>
    </source>
</evidence>
<dbReference type="OrthoDB" id="3596450at2759"/>
<feature type="domain" description="2EXR" evidence="2">
    <location>
        <begin position="17"/>
        <end position="111"/>
    </location>
</feature>
<dbReference type="Proteomes" id="UP000517252">
    <property type="component" value="Unassembled WGS sequence"/>
</dbReference>
<gene>
    <name evidence="3" type="ORF">TASIC1_0006004400</name>
</gene>
<organism evidence="3 4">
    <name type="scientific">Trichoderma asperellum</name>
    <name type="common">Filamentous fungus</name>
    <dbReference type="NCBI Taxonomy" id="101201"/>
    <lineage>
        <taxon>Eukaryota</taxon>
        <taxon>Fungi</taxon>
        <taxon>Dikarya</taxon>
        <taxon>Ascomycota</taxon>
        <taxon>Pezizomycotina</taxon>
        <taxon>Sordariomycetes</taxon>
        <taxon>Hypocreomycetidae</taxon>
        <taxon>Hypocreales</taxon>
        <taxon>Hypocreaceae</taxon>
        <taxon>Trichoderma</taxon>
    </lineage>
</organism>
<dbReference type="EMBL" id="BLZH01000006">
    <property type="protein sequence ID" value="GFP55874.1"/>
    <property type="molecule type" value="Genomic_DNA"/>
</dbReference>
<evidence type="ECO:0000259" key="2">
    <source>
        <dbReference type="Pfam" id="PF20150"/>
    </source>
</evidence>
<dbReference type="Pfam" id="PF20150">
    <property type="entry name" value="2EXR"/>
    <property type="match status" value="1"/>
</dbReference>
<name>A0A6V8QTD2_TRIAP</name>
<proteinExistence type="predicted"/>
<accession>A0A6V8QTD2</accession>
<feature type="region of interest" description="Disordered" evidence="1">
    <location>
        <begin position="119"/>
        <end position="141"/>
    </location>
</feature>
<protein>
    <recommendedName>
        <fullName evidence="2">2EXR domain-containing protein</fullName>
    </recommendedName>
</protein>
<feature type="region of interest" description="Disordered" evidence="1">
    <location>
        <begin position="273"/>
        <end position="298"/>
    </location>
</feature>
<evidence type="ECO:0000256" key="1">
    <source>
        <dbReference type="SAM" id="MobiDB-lite"/>
    </source>
</evidence>